<protein>
    <submittedName>
        <fullName evidence="3">Histone h1oo</fullName>
    </submittedName>
</protein>
<dbReference type="Proteomes" id="UP000735302">
    <property type="component" value="Unassembled WGS sequence"/>
</dbReference>
<feature type="region of interest" description="Disordered" evidence="1">
    <location>
        <begin position="144"/>
        <end position="274"/>
    </location>
</feature>
<dbReference type="InterPro" id="IPR036390">
    <property type="entry name" value="WH_DNA-bd_sf"/>
</dbReference>
<feature type="region of interest" description="Disordered" evidence="1">
    <location>
        <begin position="1"/>
        <end position="59"/>
    </location>
</feature>
<dbReference type="Pfam" id="PF00538">
    <property type="entry name" value="Linker_histone"/>
    <property type="match status" value="1"/>
</dbReference>
<evidence type="ECO:0000313" key="4">
    <source>
        <dbReference type="Proteomes" id="UP000735302"/>
    </source>
</evidence>
<dbReference type="InterPro" id="IPR005818">
    <property type="entry name" value="Histone_H1/H5_H15"/>
</dbReference>
<keyword evidence="4" id="KW-1185">Reference proteome</keyword>
<dbReference type="SUPFAM" id="SSF46785">
    <property type="entry name" value="Winged helix' DNA-binding domain"/>
    <property type="match status" value="1"/>
</dbReference>
<evidence type="ECO:0000313" key="3">
    <source>
        <dbReference type="EMBL" id="GFO39348.1"/>
    </source>
</evidence>
<organism evidence="3 4">
    <name type="scientific">Plakobranchus ocellatus</name>
    <dbReference type="NCBI Taxonomy" id="259542"/>
    <lineage>
        <taxon>Eukaryota</taxon>
        <taxon>Metazoa</taxon>
        <taxon>Spiralia</taxon>
        <taxon>Lophotrochozoa</taxon>
        <taxon>Mollusca</taxon>
        <taxon>Gastropoda</taxon>
        <taxon>Heterobranchia</taxon>
        <taxon>Euthyneura</taxon>
        <taxon>Panpulmonata</taxon>
        <taxon>Sacoglossa</taxon>
        <taxon>Placobranchoidea</taxon>
        <taxon>Plakobranchidae</taxon>
        <taxon>Plakobranchus</taxon>
    </lineage>
</organism>
<dbReference type="EMBL" id="BLXT01007492">
    <property type="protein sequence ID" value="GFO39348.1"/>
    <property type="molecule type" value="Genomic_DNA"/>
</dbReference>
<feature type="compositionally biased region" description="Basic and acidic residues" evidence="1">
    <location>
        <begin position="190"/>
        <end position="205"/>
    </location>
</feature>
<sequence>MSNPGTDSDRSFSGSSTSPIVPPSTKAIKPSKKVMSPKSPSARAKLASPKKPAHAKPAHPPLFNAVLAVLQAGKGGKGLSLQAIKRGVVDSYPDMQENFSNVRLRKAITKGIEQGAISRPKGDEEAGFTGRFILNKTYVAEKEKEAKRKLKAKLKAEAQAKKKAEKQLKSPKPKAKRPPSTALTKSPGRKSLDAKKRTDKSREAVKQNPKSPKAKKMSALNKIKMNTPKTAKNPKAVKTLKSRSKIVANKMPRATAASTPKISKSATAGAKQKVSSYFKIA</sequence>
<dbReference type="GO" id="GO:0003677">
    <property type="term" value="F:DNA binding"/>
    <property type="evidence" value="ECO:0007669"/>
    <property type="project" value="InterPro"/>
</dbReference>
<dbReference type="GO" id="GO:0000786">
    <property type="term" value="C:nucleosome"/>
    <property type="evidence" value="ECO:0007669"/>
    <property type="project" value="InterPro"/>
</dbReference>
<gene>
    <name evidence="3" type="ORF">PoB_006585300</name>
</gene>
<feature type="domain" description="H15" evidence="2">
    <location>
        <begin position="58"/>
        <end position="136"/>
    </location>
</feature>
<evidence type="ECO:0000256" key="1">
    <source>
        <dbReference type="SAM" id="MobiDB-lite"/>
    </source>
</evidence>
<feature type="compositionally biased region" description="Basic and acidic residues" evidence="1">
    <location>
        <begin position="154"/>
        <end position="168"/>
    </location>
</feature>
<reference evidence="3 4" key="1">
    <citation type="journal article" date="2021" name="Elife">
        <title>Chloroplast acquisition without the gene transfer in kleptoplastic sea slugs, Plakobranchus ocellatus.</title>
        <authorList>
            <person name="Maeda T."/>
            <person name="Takahashi S."/>
            <person name="Yoshida T."/>
            <person name="Shimamura S."/>
            <person name="Takaki Y."/>
            <person name="Nagai Y."/>
            <person name="Toyoda A."/>
            <person name="Suzuki Y."/>
            <person name="Arimoto A."/>
            <person name="Ishii H."/>
            <person name="Satoh N."/>
            <person name="Nishiyama T."/>
            <person name="Hasebe M."/>
            <person name="Maruyama T."/>
            <person name="Minagawa J."/>
            <person name="Obokata J."/>
            <person name="Shigenobu S."/>
        </authorList>
    </citation>
    <scope>NUCLEOTIDE SEQUENCE [LARGE SCALE GENOMIC DNA]</scope>
</reference>
<name>A0AAV4D5E6_9GAST</name>
<feature type="compositionally biased region" description="Low complexity" evidence="1">
    <location>
        <begin position="33"/>
        <end position="50"/>
    </location>
</feature>
<feature type="compositionally biased region" description="Polar residues" evidence="1">
    <location>
        <begin position="256"/>
        <end position="266"/>
    </location>
</feature>
<comment type="caution">
    <text evidence="3">The sequence shown here is derived from an EMBL/GenBank/DDBJ whole genome shotgun (WGS) entry which is preliminary data.</text>
</comment>
<dbReference type="SMART" id="SM00526">
    <property type="entry name" value="H15"/>
    <property type="match status" value="1"/>
</dbReference>
<proteinExistence type="predicted"/>
<dbReference type="PROSITE" id="PS51504">
    <property type="entry name" value="H15"/>
    <property type="match status" value="1"/>
</dbReference>
<dbReference type="AlphaFoldDB" id="A0AAV4D5E6"/>
<dbReference type="Gene3D" id="1.10.10.10">
    <property type="entry name" value="Winged helix-like DNA-binding domain superfamily/Winged helix DNA-binding domain"/>
    <property type="match status" value="1"/>
</dbReference>
<dbReference type="InterPro" id="IPR036388">
    <property type="entry name" value="WH-like_DNA-bd_sf"/>
</dbReference>
<accession>A0AAV4D5E6</accession>
<dbReference type="GO" id="GO:0006334">
    <property type="term" value="P:nucleosome assembly"/>
    <property type="evidence" value="ECO:0007669"/>
    <property type="project" value="InterPro"/>
</dbReference>
<evidence type="ECO:0000259" key="2">
    <source>
        <dbReference type="PROSITE" id="PS51504"/>
    </source>
</evidence>